<organism evidence="1 2">
    <name type="scientific">Hominisplanchenecus faecis</name>
    <dbReference type="NCBI Taxonomy" id="2885351"/>
    <lineage>
        <taxon>Bacteria</taxon>
        <taxon>Bacillati</taxon>
        <taxon>Bacillota</taxon>
        <taxon>Clostridia</taxon>
        <taxon>Lachnospirales</taxon>
        <taxon>Lachnospiraceae</taxon>
        <taxon>Hominisplanchenecus</taxon>
    </lineage>
</organism>
<name>A0ABS8ESE1_9FIRM</name>
<comment type="caution">
    <text evidence="1">The sequence shown here is derived from an EMBL/GenBank/DDBJ whole genome shotgun (WGS) entry which is preliminary data.</text>
</comment>
<reference evidence="1 2" key="1">
    <citation type="submission" date="2021-10" db="EMBL/GenBank/DDBJ databases">
        <title>Anaerobic single-cell dispensing facilitates the cultivation of human gut bacteria.</title>
        <authorList>
            <person name="Afrizal A."/>
        </authorList>
    </citation>
    <scope>NUCLEOTIDE SEQUENCE [LARGE SCALE GENOMIC DNA]</scope>
    <source>
        <strain evidence="1 2">CLA-AA-H246</strain>
    </source>
</reference>
<keyword evidence="2" id="KW-1185">Reference proteome</keyword>
<dbReference type="SUPFAM" id="SSF46785">
    <property type="entry name" value="Winged helix' DNA-binding domain"/>
    <property type="match status" value="1"/>
</dbReference>
<evidence type="ECO:0000313" key="1">
    <source>
        <dbReference type="EMBL" id="MCC2148106.1"/>
    </source>
</evidence>
<dbReference type="Gene3D" id="1.10.10.10">
    <property type="entry name" value="Winged helix-like DNA-binding domain superfamily/Winged helix DNA-binding domain"/>
    <property type="match status" value="1"/>
</dbReference>
<sequence length="278" mass="32656">MEKGENLNRRNLPTLQQLRYLTELEKEDNTRGMIARIAEKCQVSTAPVSRYLKSCCEKGLLTEDYRFTKEGQAWIENYKRILKELPSYFRSIGIPEAQLEANVRDMVENISCYTISTMLTNYKRMQSSHVREKRERLTEQFLREMLPEKIECPVYFMLYRNKEGKMALSMADQGFEKPATLKHNRRGSWLILKRKEMQGFSRINREKMSGHLDTLKYDQEGTLIQAECRDDMIRIPLRAFQFHRRQGGEVRGALSVTMTCSVGRSHMPESTAVLVFWM</sequence>
<dbReference type="Proteomes" id="UP001299235">
    <property type="component" value="Unassembled WGS sequence"/>
</dbReference>
<gene>
    <name evidence="1" type="ORF">LKD42_02385</name>
</gene>
<dbReference type="RefSeq" id="WP_248834705.1">
    <property type="nucleotide sequence ID" value="NZ_JAJEQE010000004.1"/>
</dbReference>
<protein>
    <submittedName>
        <fullName evidence="1">Uncharacterized protein</fullName>
    </submittedName>
</protein>
<evidence type="ECO:0000313" key="2">
    <source>
        <dbReference type="Proteomes" id="UP001299235"/>
    </source>
</evidence>
<dbReference type="EMBL" id="JAJEQE010000004">
    <property type="protein sequence ID" value="MCC2148106.1"/>
    <property type="molecule type" value="Genomic_DNA"/>
</dbReference>
<dbReference type="InterPro" id="IPR036390">
    <property type="entry name" value="WH_DNA-bd_sf"/>
</dbReference>
<accession>A0ABS8ESE1</accession>
<proteinExistence type="predicted"/>
<dbReference type="InterPro" id="IPR036388">
    <property type="entry name" value="WH-like_DNA-bd_sf"/>
</dbReference>